<proteinExistence type="inferred from homology"/>
<dbReference type="InterPro" id="IPR014729">
    <property type="entry name" value="Rossmann-like_a/b/a_fold"/>
</dbReference>
<evidence type="ECO:0000256" key="1">
    <source>
        <dbReference type="ARBA" id="ARBA00004496"/>
    </source>
</evidence>
<evidence type="ECO:0000259" key="13">
    <source>
        <dbReference type="SMART" id="SM00840"/>
    </source>
</evidence>
<name>A0A2M6WYP1_9BACT</name>
<evidence type="ECO:0000256" key="6">
    <source>
        <dbReference type="ARBA" id="ARBA00022723"/>
    </source>
</evidence>
<feature type="binding site" evidence="12">
    <location>
        <position position="246"/>
    </location>
    <ligand>
        <name>Zn(2+)</name>
        <dbReference type="ChEBI" id="CHEBI:29105"/>
    </ligand>
</feature>
<gene>
    <name evidence="12" type="primary">cysS</name>
    <name evidence="14" type="ORF">COT71_03785</name>
</gene>
<feature type="binding site" evidence="12">
    <location>
        <position position="221"/>
    </location>
    <ligand>
        <name>Zn(2+)</name>
        <dbReference type="ChEBI" id="CHEBI:29105"/>
    </ligand>
</feature>
<dbReference type="Proteomes" id="UP000230731">
    <property type="component" value="Unassembled WGS sequence"/>
</dbReference>
<evidence type="ECO:0000313" key="15">
    <source>
        <dbReference type="Proteomes" id="UP000230731"/>
    </source>
</evidence>
<dbReference type="SUPFAM" id="SSF47323">
    <property type="entry name" value="Anticodon-binding domain of a subclass of class I aminoacyl-tRNA synthetases"/>
    <property type="match status" value="1"/>
</dbReference>
<comment type="caution">
    <text evidence="12">Lacks conserved residue(s) required for the propagation of feature annotation.</text>
</comment>
<dbReference type="Pfam" id="PF01406">
    <property type="entry name" value="tRNA-synt_1e"/>
    <property type="match status" value="1"/>
</dbReference>
<dbReference type="PANTHER" id="PTHR10890:SF3">
    <property type="entry name" value="CYSTEINE--TRNA LIGASE, CYTOPLASMIC"/>
    <property type="match status" value="1"/>
</dbReference>
<comment type="caution">
    <text evidence="14">The sequence shown here is derived from an EMBL/GenBank/DDBJ whole genome shotgun (WGS) entry which is preliminary data.</text>
</comment>
<accession>A0A2M6WYP1</accession>
<keyword evidence="7 12" id="KW-0547">Nucleotide-binding</keyword>
<comment type="subcellular location">
    <subcellularLocation>
        <location evidence="1 12">Cytoplasm</location>
    </subcellularLocation>
</comment>
<dbReference type="Pfam" id="PF09190">
    <property type="entry name" value="DALR_2"/>
    <property type="match status" value="1"/>
</dbReference>
<evidence type="ECO:0000256" key="4">
    <source>
        <dbReference type="ARBA" id="ARBA00022490"/>
    </source>
</evidence>
<dbReference type="InterPro" id="IPR024909">
    <property type="entry name" value="Cys-tRNA/MSH_ligase"/>
</dbReference>
<dbReference type="GO" id="GO:0005524">
    <property type="term" value="F:ATP binding"/>
    <property type="evidence" value="ECO:0007669"/>
    <property type="project" value="UniProtKB-UniRule"/>
</dbReference>
<dbReference type="GO" id="GO:0005829">
    <property type="term" value="C:cytosol"/>
    <property type="evidence" value="ECO:0007669"/>
    <property type="project" value="TreeGrafter"/>
</dbReference>
<feature type="binding site" evidence="12">
    <location>
        <position position="29"/>
    </location>
    <ligand>
        <name>Zn(2+)</name>
        <dbReference type="ChEBI" id="CHEBI:29105"/>
    </ligand>
</feature>
<organism evidence="14 15">
    <name type="scientific">Candidatus Andersenbacteria bacterium CG10_big_fil_rev_8_21_14_0_10_54_11</name>
    <dbReference type="NCBI Taxonomy" id="1974485"/>
    <lineage>
        <taxon>Bacteria</taxon>
        <taxon>Candidatus Anderseniibacteriota</taxon>
    </lineage>
</organism>
<dbReference type="GO" id="GO:0006423">
    <property type="term" value="P:cysteinyl-tRNA aminoacylation"/>
    <property type="evidence" value="ECO:0007669"/>
    <property type="project" value="UniProtKB-UniRule"/>
</dbReference>
<dbReference type="HAMAP" id="MF_00041">
    <property type="entry name" value="Cys_tRNA_synth"/>
    <property type="match status" value="1"/>
</dbReference>
<evidence type="ECO:0000256" key="7">
    <source>
        <dbReference type="ARBA" id="ARBA00022741"/>
    </source>
</evidence>
<evidence type="ECO:0000256" key="10">
    <source>
        <dbReference type="ARBA" id="ARBA00022917"/>
    </source>
</evidence>
<dbReference type="GO" id="GO:0008270">
    <property type="term" value="F:zinc ion binding"/>
    <property type="evidence" value="ECO:0007669"/>
    <property type="project" value="UniProtKB-UniRule"/>
</dbReference>
<dbReference type="NCBIfam" id="TIGR00435">
    <property type="entry name" value="cysS"/>
    <property type="match status" value="1"/>
</dbReference>
<evidence type="ECO:0000256" key="2">
    <source>
        <dbReference type="ARBA" id="ARBA00005594"/>
    </source>
</evidence>
<dbReference type="PRINTS" id="PR00983">
    <property type="entry name" value="TRNASYNTHCYS"/>
</dbReference>
<dbReference type="InterPro" id="IPR009080">
    <property type="entry name" value="tRNAsynth_Ia_anticodon-bd"/>
</dbReference>
<dbReference type="EMBL" id="PEZP01000042">
    <property type="protein sequence ID" value="PIT97867.1"/>
    <property type="molecule type" value="Genomic_DNA"/>
</dbReference>
<feature type="short sequence motif" description="'HIGH' region" evidence="12">
    <location>
        <begin position="31"/>
        <end position="41"/>
    </location>
</feature>
<comment type="catalytic activity">
    <reaction evidence="12">
        <text>tRNA(Cys) + L-cysteine + ATP = L-cysteinyl-tRNA(Cys) + AMP + diphosphate</text>
        <dbReference type="Rhea" id="RHEA:17773"/>
        <dbReference type="Rhea" id="RHEA-COMP:9661"/>
        <dbReference type="Rhea" id="RHEA-COMP:9679"/>
        <dbReference type="ChEBI" id="CHEBI:30616"/>
        <dbReference type="ChEBI" id="CHEBI:33019"/>
        <dbReference type="ChEBI" id="CHEBI:35235"/>
        <dbReference type="ChEBI" id="CHEBI:78442"/>
        <dbReference type="ChEBI" id="CHEBI:78517"/>
        <dbReference type="ChEBI" id="CHEBI:456215"/>
        <dbReference type="EC" id="6.1.1.16"/>
    </reaction>
</comment>
<comment type="cofactor">
    <cofactor evidence="12">
        <name>Zn(2+)</name>
        <dbReference type="ChEBI" id="CHEBI:29105"/>
    </cofactor>
    <text evidence="12">Binds 1 zinc ion per subunit.</text>
</comment>
<dbReference type="InterPro" id="IPR015803">
    <property type="entry name" value="Cys-tRNA-ligase"/>
</dbReference>
<dbReference type="PANTHER" id="PTHR10890">
    <property type="entry name" value="CYSTEINYL-TRNA SYNTHETASE"/>
    <property type="match status" value="1"/>
</dbReference>
<dbReference type="EC" id="6.1.1.16" evidence="12"/>
<evidence type="ECO:0000256" key="11">
    <source>
        <dbReference type="ARBA" id="ARBA00023146"/>
    </source>
</evidence>
<feature type="domain" description="Cysteinyl-tRNA synthetase class Ia DALR" evidence="13">
    <location>
        <begin position="362"/>
        <end position="422"/>
    </location>
</feature>
<dbReference type="GO" id="GO:0004817">
    <property type="term" value="F:cysteine-tRNA ligase activity"/>
    <property type="evidence" value="ECO:0007669"/>
    <property type="project" value="UniProtKB-UniRule"/>
</dbReference>
<keyword evidence="5 12" id="KW-0436">Ligase</keyword>
<protein>
    <recommendedName>
        <fullName evidence="12">Cysteine--tRNA ligase</fullName>
        <ecNumber evidence="12">6.1.1.16</ecNumber>
    </recommendedName>
    <alternativeName>
        <fullName evidence="12">Cysteinyl-tRNA synthetase</fullName>
        <shortName evidence="12">CysRS</shortName>
    </alternativeName>
</protein>
<dbReference type="InterPro" id="IPR015273">
    <property type="entry name" value="Cys-tRNA-synt_Ia_DALR"/>
</dbReference>
<keyword evidence="6 12" id="KW-0479">Metal-binding</keyword>
<evidence type="ECO:0000256" key="5">
    <source>
        <dbReference type="ARBA" id="ARBA00022598"/>
    </source>
</evidence>
<dbReference type="AlphaFoldDB" id="A0A2M6WYP1"/>
<dbReference type="SMART" id="SM00840">
    <property type="entry name" value="DALR_2"/>
    <property type="match status" value="1"/>
</dbReference>
<comment type="subunit">
    <text evidence="3 12">Monomer.</text>
</comment>
<comment type="similarity">
    <text evidence="2 12">Belongs to the class-I aminoacyl-tRNA synthetase family.</text>
</comment>
<evidence type="ECO:0000256" key="3">
    <source>
        <dbReference type="ARBA" id="ARBA00011245"/>
    </source>
</evidence>
<dbReference type="Gene3D" id="3.40.50.620">
    <property type="entry name" value="HUPs"/>
    <property type="match status" value="1"/>
</dbReference>
<feature type="binding site" evidence="12">
    <location>
        <position position="250"/>
    </location>
    <ligand>
        <name>Zn(2+)</name>
        <dbReference type="ChEBI" id="CHEBI:29105"/>
    </ligand>
</feature>
<keyword evidence="10 12" id="KW-0648">Protein biosynthesis</keyword>
<evidence type="ECO:0000256" key="12">
    <source>
        <dbReference type="HAMAP-Rule" id="MF_00041"/>
    </source>
</evidence>
<sequence length="476" mass="52844">MALQFYNSLTKKIEPFVPQDASQVRVYHCGPTVYKRPHLGNMRRYLFADFLHRTLVFFGYTVREITNITDVGHLTQDDLDAGEDKLEREAREQQLTPQRIAAQVTEQYFADAAALNILPSNEYPRATAHIPAMQALITRLLARGHAYQTASGVYFDVTSFAEYGKLSGNTLNHVAAGARVAVREEKHHPADFALWKTKDLQHVQQWDSPWGRGYPGWHIECSAMAQAYLGETLDIHTGGEDNKFPHHENEIAQSESATGKPLALFWLHNAHLRTGGVKVAKRDGKNLTVSTLRVRGYSPLSFRLLVFASHYRSPVDFSWKAMDQAAANLATFSSLLQRLQEVLPFSPEYSFADKEGAEVLDHFSAALADDLNTPSALAVVLQYVHTLNIRLAEGALPAASAGTVWSVLLRLDSVLGVIESLLPAAGPPPNIAALAKRREAARIAGDFVRSDELRDQLTEAGWRIEDTSAGPRLIRL</sequence>
<evidence type="ECO:0000256" key="8">
    <source>
        <dbReference type="ARBA" id="ARBA00022833"/>
    </source>
</evidence>
<feature type="binding site" evidence="12">
    <location>
        <position position="281"/>
    </location>
    <ligand>
        <name>ATP</name>
        <dbReference type="ChEBI" id="CHEBI:30616"/>
    </ligand>
</feature>
<keyword evidence="9 12" id="KW-0067">ATP-binding</keyword>
<evidence type="ECO:0000256" key="9">
    <source>
        <dbReference type="ARBA" id="ARBA00022840"/>
    </source>
</evidence>
<dbReference type="Gene3D" id="1.20.120.1910">
    <property type="entry name" value="Cysteine-tRNA ligase, C-terminal anti-codon recognition domain"/>
    <property type="match status" value="1"/>
</dbReference>
<dbReference type="SUPFAM" id="SSF52374">
    <property type="entry name" value="Nucleotidylyl transferase"/>
    <property type="match status" value="1"/>
</dbReference>
<reference evidence="15" key="1">
    <citation type="submission" date="2017-09" db="EMBL/GenBank/DDBJ databases">
        <title>Depth-based differentiation of microbial function through sediment-hosted aquifers and enrichment of novel symbionts in the deep terrestrial subsurface.</title>
        <authorList>
            <person name="Probst A.J."/>
            <person name="Ladd B."/>
            <person name="Jarett J.K."/>
            <person name="Geller-Mcgrath D.E."/>
            <person name="Sieber C.M.K."/>
            <person name="Emerson J.B."/>
            <person name="Anantharaman K."/>
            <person name="Thomas B.C."/>
            <person name="Malmstrom R."/>
            <person name="Stieglmeier M."/>
            <person name="Klingl A."/>
            <person name="Woyke T."/>
            <person name="Ryan C.M."/>
            <person name="Banfield J.F."/>
        </authorList>
    </citation>
    <scope>NUCLEOTIDE SEQUENCE [LARGE SCALE GENOMIC DNA]</scope>
</reference>
<keyword evidence="11 12" id="KW-0030">Aminoacyl-tRNA synthetase</keyword>
<keyword evidence="8 12" id="KW-0862">Zinc</keyword>
<dbReference type="InterPro" id="IPR032678">
    <property type="entry name" value="tRNA-synt_1_cat_dom"/>
</dbReference>
<dbReference type="CDD" id="cd00672">
    <property type="entry name" value="CysRS_core"/>
    <property type="match status" value="1"/>
</dbReference>
<evidence type="ECO:0000313" key="14">
    <source>
        <dbReference type="EMBL" id="PIT97867.1"/>
    </source>
</evidence>
<keyword evidence="4 12" id="KW-0963">Cytoplasm</keyword>